<proteinExistence type="inferred from homology"/>
<evidence type="ECO:0000256" key="3">
    <source>
        <dbReference type="ARBA" id="ARBA00005392"/>
    </source>
</evidence>
<evidence type="ECO:0000256" key="4">
    <source>
        <dbReference type="ARBA" id="ARBA00022512"/>
    </source>
</evidence>
<keyword evidence="4" id="KW-0134">Cell wall</keyword>
<feature type="chain" id="PRO_5043833667" evidence="7">
    <location>
        <begin position="19"/>
        <end position="336"/>
    </location>
</feature>
<dbReference type="InterPro" id="IPR007117">
    <property type="entry name" value="Expansin_CBD"/>
</dbReference>
<feature type="domain" description="Expansin-like EG45" evidence="8">
    <location>
        <begin position="62"/>
        <end position="176"/>
    </location>
</feature>
<evidence type="ECO:0000259" key="9">
    <source>
        <dbReference type="PROSITE" id="PS50843"/>
    </source>
</evidence>
<dbReference type="Pfam" id="PF01357">
    <property type="entry name" value="Expansin_C"/>
    <property type="match status" value="1"/>
</dbReference>
<dbReference type="PROSITE" id="PS50842">
    <property type="entry name" value="EXPANSIN_EG45"/>
    <property type="match status" value="1"/>
</dbReference>
<keyword evidence="6" id="KW-0472">Membrane</keyword>
<dbReference type="EMBL" id="JALJOR010000003">
    <property type="protein sequence ID" value="KAK9819887.1"/>
    <property type="molecule type" value="Genomic_DNA"/>
</dbReference>
<dbReference type="Pfam" id="PF03330">
    <property type="entry name" value="DPBB_1"/>
    <property type="match status" value="1"/>
</dbReference>
<evidence type="ECO:0000259" key="8">
    <source>
        <dbReference type="PROSITE" id="PS50842"/>
    </source>
</evidence>
<dbReference type="InterPro" id="IPR007118">
    <property type="entry name" value="Expan_Lol_pI"/>
</dbReference>
<reference evidence="10 11" key="1">
    <citation type="journal article" date="2024" name="Nat. Commun.">
        <title>Phylogenomics reveals the evolutionary origins of lichenization in chlorophyte algae.</title>
        <authorList>
            <person name="Puginier C."/>
            <person name="Libourel C."/>
            <person name="Otte J."/>
            <person name="Skaloud P."/>
            <person name="Haon M."/>
            <person name="Grisel S."/>
            <person name="Petersen M."/>
            <person name="Berrin J.G."/>
            <person name="Delaux P.M."/>
            <person name="Dal Grande F."/>
            <person name="Keller J."/>
        </authorList>
    </citation>
    <scope>NUCLEOTIDE SEQUENCE [LARGE SCALE GENOMIC DNA]</scope>
    <source>
        <strain evidence="10 11">SAG 2043</strain>
    </source>
</reference>
<dbReference type="SUPFAM" id="SSF50685">
    <property type="entry name" value="Barwin-like endoglucanases"/>
    <property type="match status" value="1"/>
</dbReference>
<dbReference type="Proteomes" id="UP001489004">
    <property type="component" value="Unassembled WGS sequence"/>
</dbReference>
<dbReference type="Gene3D" id="2.40.40.10">
    <property type="entry name" value="RlpA-like domain"/>
    <property type="match status" value="1"/>
</dbReference>
<dbReference type="GO" id="GO:0016020">
    <property type="term" value="C:membrane"/>
    <property type="evidence" value="ECO:0007669"/>
    <property type="project" value="UniProtKB-SubCell"/>
</dbReference>
<sequence length="336" mass="36519">MKTVLSCILAWLVPLCTAQINTSGNGDATANLPTDWKTGIATYYGGAPDGLDPYTPSFGTSVGGCGYGRMNKTVWPYWSVGALSTKNSYYLAGPVDACGQCFELECVNDLPGSRYAGRCGPDPNQRSITFMVSDACPECEADHVDLQALTFDKIAPMSVGRIDMQYRRIACTPPNNMVVTIDQNRGNGGWIRLDVQQIADRASIQLVQIKGEDSDWTSLKNIWGATWELGWTPKVPLDVRIRQDDGQEVTAYQLITKSGITGALPTSVQFKIGNNFTAPQSAKPLGTCTCTDNPPASNYSCKQQKDYQHCDQSWMVKGDGNNPLGFCAKTCGRCNC</sequence>
<dbReference type="GO" id="GO:0005576">
    <property type="term" value="C:extracellular region"/>
    <property type="evidence" value="ECO:0007669"/>
    <property type="project" value="InterPro"/>
</dbReference>
<dbReference type="Gene3D" id="2.60.40.760">
    <property type="entry name" value="Expansin, cellulose-binding-like domain"/>
    <property type="match status" value="1"/>
</dbReference>
<comment type="caution">
    <text evidence="10">The sequence shown here is derived from an EMBL/GenBank/DDBJ whole genome shotgun (WGS) entry which is preliminary data.</text>
</comment>
<name>A0AAW1QEV7_9CHLO</name>
<dbReference type="GO" id="GO:0009664">
    <property type="term" value="P:plant-type cell wall organization"/>
    <property type="evidence" value="ECO:0007669"/>
    <property type="project" value="InterPro"/>
</dbReference>
<evidence type="ECO:0000256" key="2">
    <source>
        <dbReference type="ARBA" id="ARBA00004191"/>
    </source>
</evidence>
<evidence type="ECO:0000256" key="5">
    <source>
        <dbReference type="ARBA" id="ARBA00022729"/>
    </source>
</evidence>
<dbReference type="InterPro" id="IPR009009">
    <property type="entry name" value="RlpA-like_DPBB"/>
</dbReference>
<feature type="domain" description="Expansin-like CBD" evidence="9">
    <location>
        <begin position="175"/>
        <end position="267"/>
    </location>
</feature>
<dbReference type="InterPro" id="IPR002963">
    <property type="entry name" value="Expansin"/>
</dbReference>
<evidence type="ECO:0000256" key="1">
    <source>
        <dbReference type="ARBA" id="ARBA00004170"/>
    </source>
</evidence>
<evidence type="ECO:0000256" key="6">
    <source>
        <dbReference type="ARBA" id="ARBA00023136"/>
    </source>
</evidence>
<dbReference type="SUPFAM" id="SSF49590">
    <property type="entry name" value="PHL pollen allergen"/>
    <property type="match status" value="1"/>
</dbReference>
<keyword evidence="4" id="KW-0964">Secreted</keyword>
<dbReference type="PROSITE" id="PS50843">
    <property type="entry name" value="EXPANSIN_CBD"/>
    <property type="match status" value="1"/>
</dbReference>
<comment type="similarity">
    <text evidence="3">Belongs to the expansin family. Expansin A subfamily.</text>
</comment>
<dbReference type="PANTHER" id="PTHR31867">
    <property type="entry name" value="EXPANSIN-A15"/>
    <property type="match status" value="1"/>
</dbReference>
<comment type="subcellular location">
    <subcellularLocation>
        <location evidence="1">Membrane</location>
        <topology evidence="1">Peripheral membrane protein</topology>
    </subcellularLocation>
    <subcellularLocation>
        <location evidence="2">Secreted</location>
        <location evidence="2">Cell wall</location>
    </subcellularLocation>
</comment>
<dbReference type="InterPro" id="IPR007112">
    <property type="entry name" value="Expansin/allergen_DPBB_dom"/>
</dbReference>
<dbReference type="AlphaFoldDB" id="A0AAW1QEV7"/>
<dbReference type="InterPro" id="IPR036749">
    <property type="entry name" value="Expansin_CBD_sf"/>
</dbReference>
<keyword evidence="5 7" id="KW-0732">Signal</keyword>
<dbReference type="InterPro" id="IPR036908">
    <property type="entry name" value="RlpA-like_sf"/>
</dbReference>
<feature type="signal peptide" evidence="7">
    <location>
        <begin position="1"/>
        <end position="18"/>
    </location>
</feature>
<organism evidence="10 11">
    <name type="scientific">[Myrmecia] bisecta</name>
    <dbReference type="NCBI Taxonomy" id="41462"/>
    <lineage>
        <taxon>Eukaryota</taxon>
        <taxon>Viridiplantae</taxon>
        <taxon>Chlorophyta</taxon>
        <taxon>core chlorophytes</taxon>
        <taxon>Trebouxiophyceae</taxon>
        <taxon>Trebouxiales</taxon>
        <taxon>Trebouxiaceae</taxon>
        <taxon>Myrmecia</taxon>
    </lineage>
</organism>
<dbReference type="CDD" id="cd22271">
    <property type="entry name" value="DPBB_EXP_N-like"/>
    <property type="match status" value="1"/>
</dbReference>
<evidence type="ECO:0000313" key="10">
    <source>
        <dbReference type="EMBL" id="KAK9819887.1"/>
    </source>
</evidence>
<evidence type="ECO:0000256" key="7">
    <source>
        <dbReference type="SAM" id="SignalP"/>
    </source>
</evidence>
<protein>
    <submittedName>
        <fullName evidence="10">Uncharacterized protein</fullName>
    </submittedName>
</protein>
<dbReference type="PRINTS" id="PR01225">
    <property type="entry name" value="EXPANSNFAMLY"/>
</dbReference>
<keyword evidence="11" id="KW-1185">Reference proteome</keyword>
<accession>A0AAW1QEV7</accession>
<evidence type="ECO:0000313" key="11">
    <source>
        <dbReference type="Proteomes" id="UP001489004"/>
    </source>
</evidence>
<gene>
    <name evidence="10" type="ORF">WJX72_003612</name>
</gene>